<evidence type="ECO:0000313" key="2">
    <source>
        <dbReference type="EMBL" id="QMR41577.1"/>
    </source>
</evidence>
<dbReference type="InterPro" id="IPR018247">
    <property type="entry name" value="EF_Hand_1_Ca_BS"/>
</dbReference>
<dbReference type="Proteomes" id="UP000514462">
    <property type="component" value="Chromosome"/>
</dbReference>
<evidence type="ECO:0000313" key="3">
    <source>
        <dbReference type="Proteomes" id="UP000514462"/>
    </source>
</evidence>
<dbReference type="SUPFAM" id="SSF53955">
    <property type="entry name" value="Lysozyme-like"/>
    <property type="match status" value="1"/>
</dbReference>
<protein>
    <recommendedName>
        <fullName evidence="4">EF-hand domain-containing protein</fullName>
    </recommendedName>
</protein>
<dbReference type="Gene3D" id="1.10.530.10">
    <property type="match status" value="1"/>
</dbReference>
<organism evidence="2 3">
    <name type="scientific">Klebsiella aerogenes</name>
    <name type="common">Enterobacter aerogenes</name>
    <dbReference type="NCBI Taxonomy" id="548"/>
    <lineage>
        <taxon>Bacteria</taxon>
        <taxon>Pseudomonadati</taxon>
        <taxon>Pseudomonadota</taxon>
        <taxon>Gammaproteobacteria</taxon>
        <taxon>Enterobacterales</taxon>
        <taxon>Enterobacteriaceae</taxon>
        <taxon>Klebsiella/Raoultella group</taxon>
        <taxon>Klebsiella</taxon>
    </lineage>
</organism>
<proteinExistence type="predicted"/>
<dbReference type="RefSeq" id="WP_182014669.1">
    <property type="nucleotide sequence ID" value="NZ_CP055904.1"/>
</dbReference>
<sequence length="755" mass="85051">MSVLPKFSWPVPSNSRGSDFTNQDDVMSHLEGEPTGWYLLGSNGMWHGGIHITSTTTPWCALSGKAASEVVDFPVAFKGEQAVRCMADGEVVAYRICRDYLTVPWEIGPLNVSGSFVLVRHYIQPGEKKESGLHFYTLYMHLAPYSAYAASKSETQWIVNDNLSAYRPEWVMSASTNNKEVSNSYRVATIPKGAHVEWDATDSNLHTIGHNGRRYGLVTFKGLSDRAKAKGIKTRLEEGQQYWILTDKNNLVPSSGAAPCPSWWTHLMPPFAEPMQFDTVVCPTPYPISAGDSVGHLGYFQSPKDGGYNARYQVHIECLSMDDHLETFLKNPEKVGESSPLYLKCPSGLPLFSKDLRTKAMVSSGRVSQGEAILKLNQVKTETGAQKQEYWFLPYANGYVPKANKAVETLSQYDLEKRGFTTAVDEAPSFDHLDGKTPPKGLVRSVLDWLHHTSSNDTRVSHRVVPLNYKRLLNRIDGSISPYSPHEYLSAIHNPSYRDAKNRMIVKHPSEWYHKQSDPVWLPFLNNLTKDAPEWKTYSEAYIEKMAWMQDAGKLKLGPSLWHMHPVEFLGAFHENRKLIWIKIVEQKFGRDIAESFKQKVISVGTELSIDPDYIMACMALETGTKFNTSTKNPKSSATGLIQFMENTAADLGTTTTKLSKMTHVEQMDYVKKYFNMQAANFNYPTKEWSLGDVYLSIFTPSAMLIKDSDTVYAKGQRAYAVNLFHDRNKDGKITKAEIVKNIEGFYKDGFKYAG</sequence>
<feature type="region of interest" description="Disordered" evidence="1">
    <location>
        <begin position="1"/>
        <end position="23"/>
    </location>
</feature>
<evidence type="ECO:0008006" key="4">
    <source>
        <dbReference type="Google" id="ProtNLM"/>
    </source>
</evidence>
<feature type="compositionally biased region" description="Polar residues" evidence="1">
    <location>
        <begin position="11"/>
        <end position="23"/>
    </location>
</feature>
<accession>A0AAP9QZB8</accession>
<dbReference type="EMBL" id="CP055904">
    <property type="protein sequence ID" value="QMR41577.1"/>
    <property type="molecule type" value="Genomic_DNA"/>
</dbReference>
<dbReference type="PROSITE" id="PS00018">
    <property type="entry name" value="EF_HAND_1"/>
    <property type="match status" value="1"/>
</dbReference>
<gene>
    <name evidence="2" type="ORF">HV331_19660</name>
</gene>
<name>A0AAP9QZB8_KLEAE</name>
<dbReference type="InterPro" id="IPR023346">
    <property type="entry name" value="Lysozyme-like_dom_sf"/>
</dbReference>
<dbReference type="AlphaFoldDB" id="A0AAP9QZB8"/>
<evidence type="ECO:0000256" key="1">
    <source>
        <dbReference type="SAM" id="MobiDB-lite"/>
    </source>
</evidence>
<reference evidence="3" key="1">
    <citation type="submission" date="2020-06" db="EMBL/GenBank/DDBJ databases">
        <title>REHAB project genomes.</title>
        <authorList>
            <person name="Shaw L.P."/>
        </authorList>
    </citation>
    <scope>NUCLEOTIDE SEQUENCE [LARGE SCALE GENOMIC DNA]</scope>
    <source>
        <strain evidence="3">RHBSTW-00938</strain>
    </source>
</reference>